<evidence type="ECO:0008006" key="3">
    <source>
        <dbReference type="Google" id="ProtNLM"/>
    </source>
</evidence>
<dbReference type="Gene3D" id="1.10.260.40">
    <property type="entry name" value="lambda repressor-like DNA-binding domains"/>
    <property type="match status" value="1"/>
</dbReference>
<reference evidence="1 2" key="1">
    <citation type="submission" date="2018-08" db="EMBL/GenBank/DDBJ databases">
        <title>Genomic Encyclopedia of Type Strains, Phase III (KMG-III): the genomes of soil and plant-associated and newly described type strains.</title>
        <authorList>
            <person name="Whitman W."/>
        </authorList>
    </citation>
    <scope>NUCLEOTIDE SEQUENCE [LARGE SCALE GENOMIC DNA]</scope>
    <source>
        <strain evidence="1 2">325-5</strain>
    </source>
</reference>
<gene>
    <name evidence="1" type="ORF">BX611_2349</name>
</gene>
<dbReference type="GO" id="GO:0003677">
    <property type="term" value="F:DNA binding"/>
    <property type="evidence" value="ECO:0007669"/>
    <property type="project" value="InterPro"/>
</dbReference>
<protein>
    <recommendedName>
        <fullName evidence="3">HTH cro/C1-type domain-containing protein</fullName>
    </recommendedName>
</protein>
<name>A0A3D9RLQ2_9FLAO</name>
<proteinExistence type="predicted"/>
<evidence type="ECO:0000313" key="2">
    <source>
        <dbReference type="Proteomes" id="UP000256429"/>
    </source>
</evidence>
<accession>A0A3D9RLQ2</accession>
<dbReference type="Proteomes" id="UP000256429">
    <property type="component" value="Unassembled WGS sequence"/>
</dbReference>
<organism evidence="1 2">
    <name type="scientific">Lutibacter oceani</name>
    <dbReference type="NCBI Taxonomy" id="1853311"/>
    <lineage>
        <taxon>Bacteria</taxon>
        <taxon>Pseudomonadati</taxon>
        <taxon>Bacteroidota</taxon>
        <taxon>Flavobacteriia</taxon>
        <taxon>Flavobacteriales</taxon>
        <taxon>Flavobacteriaceae</taxon>
        <taxon>Lutibacter</taxon>
    </lineage>
</organism>
<evidence type="ECO:0000313" key="1">
    <source>
        <dbReference type="EMBL" id="REE80697.1"/>
    </source>
</evidence>
<dbReference type="OrthoDB" id="3831186at2"/>
<dbReference type="AlphaFoldDB" id="A0A3D9RLQ2"/>
<dbReference type="InterPro" id="IPR010982">
    <property type="entry name" value="Lambda_DNA-bd_dom_sf"/>
</dbReference>
<sequence length="119" mass="14242">MNKLPNQPFGRYRKNHNLKLKDVAYLLKMDEGNLSRFETGKYQNPKAYLGYHFLFNLSIDSPIKDLFYQDNDELIHRCFQLIEILETKSKTNKNRLRLKGLNSIISRLTEQQEKYEDNQ</sequence>
<keyword evidence="2" id="KW-1185">Reference proteome</keyword>
<comment type="caution">
    <text evidence="1">The sequence shown here is derived from an EMBL/GenBank/DDBJ whole genome shotgun (WGS) entry which is preliminary data.</text>
</comment>
<dbReference type="EMBL" id="QTTQ01000011">
    <property type="protein sequence ID" value="REE80697.1"/>
    <property type="molecule type" value="Genomic_DNA"/>
</dbReference>